<dbReference type="SUPFAM" id="SSF46689">
    <property type="entry name" value="Homeodomain-like"/>
    <property type="match status" value="1"/>
</dbReference>
<dbReference type="PANTHER" id="PTHR30055:SF243">
    <property type="entry name" value="HTH-TYPE TRANSCRIPTIONAL REGULATOR RV1816"/>
    <property type="match status" value="1"/>
</dbReference>
<evidence type="ECO:0000259" key="5">
    <source>
        <dbReference type="PROSITE" id="PS50977"/>
    </source>
</evidence>
<keyword evidence="1" id="KW-0805">Transcription regulation</keyword>
<dbReference type="InterPro" id="IPR036271">
    <property type="entry name" value="Tet_transcr_reg_TetR-rel_C_sf"/>
</dbReference>
<evidence type="ECO:0000256" key="1">
    <source>
        <dbReference type="ARBA" id="ARBA00023015"/>
    </source>
</evidence>
<evidence type="ECO:0000256" key="2">
    <source>
        <dbReference type="ARBA" id="ARBA00023125"/>
    </source>
</evidence>
<dbReference type="PROSITE" id="PS50977">
    <property type="entry name" value="HTH_TETR_2"/>
    <property type="match status" value="1"/>
</dbReference>
<organism evidence="6 7">
    <name type="scientific">Nocardioides soli</name>
    <dbReference type="NCBI Taxonomy" id="1036020"/>
    <lineage>
        <taxon>Bacteria</taxon>
        <taxon>Bacillati</taxon>
        <taxon>Actinomycetota</taxon>
        <taxon>Actinomycetes</taxon>
        <taxon>Propionibacteriales</taxon>
        <taxon>Nocardioidaceae</taxon>
        <taxon>Nocardioides</taxon>
    </lineage>
</organism>
<dbReference type="RefSeq" id="WP_343057639.1">
    <property type="nucleotide sequence ID" value="NZ_JACHWR010000001.1"/>
</dbReference>
<dbReference type="Proteomes" id="UP000589626">
    <property type="component" value="Unassembled WGS sequence"/>
</dbReference>
<dbReference type="EMBL" id="JACHWR010000001">
    <property type="protein sequence ID" value="MBB3040249.1"/>
    <property type="molecule type" value="Genomic_DNA"/>
</dbReference>
<dbReference type="Pfam" id="PF13305">
    <property type="entry name" value="TetR_C_33"/>
    <property type="match status" value="1"/>
</dbReference>
<dbReference type="PANTHER" id="PTHR30055">
    <property type="entry name" value="HTH-TYPE TRANSCRIPTIONAL REGULATOR RUTR"/>
    <property type="match status" value="1"/>
</dbReference>
<dbReference type="InterPro" id="IPR009057">
    <property type="entry name" value="Homeodomain-like_sf"/>
</dbReference>
<keyword evidence="2 4" id="KW-0238">DNA-binding</keyword>
<evidence type="ECO:0000256" key="3">
    <source>
        <dbReference type="ARBA" id="ARBA00023163"/>
    </source>
</evidence>
<dbReference type="GO" id="GO:0003700">
    <property type="term" value="F:DNA-binding transcription factor activity"/>
    <property type="evidence" value="ECO:0007669"/>
    <property type="project" value="TreeGrafter"/>
</dbReference>
<feature type="domain" description="HTH tetR-type" evidence="5">
    <location>
        <begin position="11"/>
        <end position="71"/>
    </location>
</feature>
<evidence type="ECO:0000313" key="7">
    <source>
        <dbReference type="Proteomes" id="UP000589626"/>
    </source>
</evidence>
<protein>
    <submittedName>
        <fullName evidence="6">AcrR family transcriptional regulator</fullName>
    </submittedName>
</protein>
<reference evidence="6 7" key="1">
    <citation type="submission" date="2020-08" db="EMBL/GenBank/DDBJ databases">
        <title>Sequencing the genomes of 1000 actinobacteria strains.</title>
        <authorList>
            <person name="Klenk H.-P."/>
        </authorList>
    </citation>
    <scope>NUCLEOTIDE SEQUENCE [LARGE SCALE GENOMIC DNA]</scope>
    <source>
        <strain evidence="6 7">DSM 105498</strain>
    </source>
</reference>
<accession>A0A7W4YYM0</accession>
<dbReference type="Gene3D" id="1.10.357.10">
    <property type="entry name" value="Tetracycline Repressor, domain 2"/>
    <property type="match status" value="1"/>
</dbReference>
<dbReference type="InterPro" id="IPR025996">
    <property type="entry name" value="MT1864/Rv1816-like_C"/>
</dbReference>
<keyword evidence="3" id="KW-0804">Transcription</keyword>
<evidence type="ECO:0000313" key="6">
    <source>
        <dbReference type="EMBL" id="MBB3040249.1"/>
    </source>
</evidence>
<evidence type="ECO:0000256" key="4">
    <source>
        <dbReference type="PROSITE-ProRule" id="PRU00335"/>
    </source>
</evidence>
<dbReference type="AlphaFoldDB" id="A0A7W4YYM0"/>
<feature type="DNA-binding region" description="H-T-H motif" evidence="4">
    <location>
        <begin position="34"/>
        <end position="53"/>
    </location>
</feature>
<proteinExistence type="predicted"/>
<keyword evidence="7" id="KW-1185">Reference proteome</keyword>
<name>A0A7W4YYM0_9ACTN</name>
<sequence length="234" mass="24973">MPSTSRAQNRADQTRAIQETGRRHLAEVGPAALSLRAIAREVGMVSSAVYRYFPSRDDLLTALIVEAYDELGDAVEAADATVADPTDLAVRFRAIAHAIHGWARANPHEYALLYGSPVPGYAAPDTTVPSAARVTGAFLRLAEASERAGLALGAPTSPVAGGEHDALAGVRAALDPPVTDERTVRWLMAWSTVFGHISLELFGHMYRGILDYDAHFAHVTDQLAADLGLARHVG</sequence>
<dbReference type="InterPro" id="IPR050109">
    <property type="entry name" value="HTH-type_TetR-like_transc_reg"/>
</dbReference>
<comment type="caution">
    <text evidence="6">The sequence shown here is derived from an EMBL/GenBank/DDBJ whole genome shotgun (WGS) entry which is preliminary data.</text>
</comment>
<dbReference type="GO" id="GO:0000976">
    <property type="term" value="F:transcription cis-regulatory region binding"/>
    <property type="evidence" value="ECO:0007669"/>
    <property type="project" value="TreeGrafter"/>
</dbReference>
<dbReference type="InterPro" id="IPR001647">
    <property type="entry name" value="HTH_TetR"/>
</dbReference>
<dbReference type="SUPFAM" id="SSF48498">
    <property type="entry name" value="Tetracyclin repressor-like, C-terminal domain"/>
    <property type="match status" value="1"/>
</dbReference>
<gene>
    <name evidence="6" type="ORF">FHU40_000050</name>
</gene>
<dbReference type="Pfam" id="PF00440">
    <property type="entry name" value="TetR_N"/>
    <property type="match status" value="1"/>
</dbReference>